<organism evidence="1 2">
    <name type="scientific">Solea senegalensis</name>
    <name type="common">Senegalese sole</name>
    <dbReference type="NCBI Taxonomy" id="28829"/>
    <lineage>
        <taxon>Eukaryota</taxon>
        <taxon>Metazoa</taxon>
        <taxon>Chordata</taxon>
        <taxon>Craniata</taxon>
        <taxon>Vertebrata</taxon>
        <taxon>Euteleostomi</taxon>
        <taxon>Actinopterygii</taxon>
        <taxon>Neopterygii</taxon>
        <taxon>Teleostei</taxon>
        <taxon>Neoteleostei</taxon>
        <taxon>Acanthomorphata</taxon>
        <taxon>Carangaria</taxon>
        <taxon>Pleuronectiformes</taxon>
        <taxon>Pleuronectoidei</taxon>
        <taxon>Soleidae</taxon>
        <taxon>Solea</taxon>
    </lineage>
</organism>
<gene>
    <name evidence="1" type="ORF">JOB18_039101</name>
</gene>
<sequence>MFSYTLAWCGRGLGVELTWPLLPPDSALLSTNYTDFLFVSMKDVLLSLVHFSLSLCHRIQALHESTPCFSPCCCLHRGTTNWNCVPLSLSLHEALLSVLNVKRFVLLGLESSSWPFIS</sequence>
<keyword evidence="2" id="KW-1185">Reference proteome</keyword>
<dbReference type="AlphaFoldDB" id="A0AAV6QGH8"/>
<protein>
    <submittedName>
        <fullName evidence="1">Uncharacterized protein</fullName>
    </submittedName>
</protein>
<comment type="caution">
    <text evidence="1">The sequence shown here is derived from an EMBL/GenBank/DDBJ whole genome shotgun (WGS) entry which is preliminary data.</text>
</comment>
<dbReference type="Proteomes" id="UP000693946">
    <property type="component" value="Linkage Group LG5"/>
</dbReference>
<proteinExistence type="predicted"/>
<name>A0AAV6QGH8_SOLSE</name>
<dbReference type="EMBL" id="JAGKHQ010000017">
    <property type="protein sequence ID" value="KAG7490616.1"/>
    <property type="molecule type" value="Genomic_DNA"/>
</dbReference>
<accession>A0AAV6QGH8</accession>
<evidence type="ECO:0000313" key="2">
    <source>
        <dbReference type="Proteomes" id="UP000693946"/>
    </source>
</evidence>
<reference evidence="1 2" key="1">
    <citation type="journal article" date="2021" name="Sci. Rep.">
        <title>Chromosome anchoring in Senegalese sole (Solea senegalensis) reveals sex-associated markers and genome rearrangements in flatfish.</title>
        <authorList>
            <person name="Guerrero-Cozar I."/>
            <person name="Gomez-Garrido J."/>
            <person name="Berbel C."/>
            <person name="Martinez-Blanch J.F."/>
            <person name="Alioto T."/>
            <person name="Claros M.G."/>
            <person name="Gagnaire P.A."/>
            <person name="Manchado M."/>
        </authorList>
    </citation>
    <scope>NUCLEOTIDE SEQUENCE [LARGE SCALE GENOMIC DNA]</scope>
    <source>
        <strain evidence="1">Sse05_10M</strain>
    </source>
</reference>
<evidence type="ECO:0000313" key="1">
    <source>
        <dbReference type="EMBL" id="KAG7490616.1"/>
    </source>
</evidence>